<keyword evidence="3" id="KW-1185">Reference proteome</keyword>
<dbReference type="NCBIfam" id="NF033634">
    <property type="entry name" value="SLATT_1"/>
    <property type="match status" value="1"/>
</dbReference>
<organism evidence="2 3">
    <name type="scientific">Amycolatopsis tucumanensis</name>
    <dbReference type="NCBI Taxonomy" id="401106"/>
    <lineage>
        <taxon>Bacteria</taxon>
        <taxon>Bacillati</taxon>
        <taxon>Actinomycetota</taxon>
        <taxon>Actinomycetes</taxon>
        <taxon>Pseudonocardiales</taxon>
        <taxon>Pseudonocardiaceae</taxon>
        <taxon>Amycolatopsis</taxon>
    </lineage>
</organism>
<gene>
    <name evidence="2" type="ORF">GCM10022380_34850</name>
</gene>
<sequence length="160" mass="18528">MEEPIQSAVPRPGLSPAELAQDLLSRIETGNRYARVRKNRFRRRSALVRVATLVLSGASTIILGLQDLDFWAGLGFALVALVTVVNTLEPFFAWRSLWVLMEETQYRFYRLRDDLTYYLAETPPEQVDREVIRRMFGEYQGIWDSLGERWLSHRRPGEGP</sequence>
<reference evidence="3" key="1">
    <citation type="journal article" date="2019" name="Int. J. Syst. Evol. Microbiol.">
        <title>The Global Catalogue of Microorganisms (GCM) 10K type strain sequencing project: providing services to taxonomists for standard genome sequencing and annotation.</title>
        <authorList>
            <consortium name="The Broad Institute Genomics Platform"/>
            <consortium name="The Broad Institute Genome Sequencing Center for Infectious Disease"/>
            <person name="Wu L."/>
            <person name="Ma J."/>
        </authorList>
    </citation>
    <scope>NUCLEOTIDE SEQUENCE [LARGE SCALE GENOMIC DNA]</scope>
    <source>
        <strain evidence="3">JCM 17017</strain>
    </source>
</reference>
<name>A0ABP7IAS5_9PSEU</name>
<keyword evidence="1" id="KW-0472">Membrane</keyword>
<accession>A0ABP7IAS5</accession>
<keyword evidence="1" id="KW-1133">Transmembrane helix</keyword>
<protein>
    <recommendedName>
        <fullName evidence="4">DUF4231 domain-containing protein</fullName>
    </recommendedName>
</protein>
<dbReference type="RefSeq" id="WP_020422031.1">
    <property type="nucleotide sequence ID" value="NZ_BAABCM010000004.1"/>
</dbReference>
<feature type="transmembrane region" description="Helical" evidence="1">
    <location>
        <begin position="46"/>
        <end position="64"/>
    </location>
</feature>
<evidence type="ECO:0000313" key="2">
    <source>
        <dbReference type="EMBL" id="GAA3813891.1"/>
    </source>
</evidence>
<comment type="caution">
    <text evidence="2">The sequence shown here is derived from an EMBL/GenBank/DDBJ whole genome shotgun (WGS) entry which is preliminary data.</text>
</comment>
<evidence type="ECO:0000256" key="1">
    <source>
        <dbReference type="SAM" id="Phobius"/>
    </source>
</evidence>
<evidence type="ECO:0008006" key="4">
    <source>
        <dbReference type="Google" id="ProtNLM"/>
    </source>
</evidence>
<dbReference type="EMBL" id="BAABCM010000004">
    <property type="protein sequence ID" value="GAA3813891.1"/>
    <property type="molecule type" value="Genomic_DNA"/>
</dbReference>
<dbReference type="Proteomes" id="UP001501624">
    <property type="component" value="Unassembled WGS sequence"/>
</dbReference>
<proteinExistence type="predicted"/>
<evidence type="ECO:0000313" key="3">
    <source>
        <dbReference type="Proteomes" id="UP001501624"/>
    </source>
</evidence>
<feature type="transmembrane region" description="Helical" evidence="1">
    <location>
        <begin position="70"/>
        <end position="88"/>
    </location>
</feature>
<keyword evidence="1" id="KW-0812">Transmembrane</keyword>